<evidence type="ECO:0000256" key="7">
    <source>
        <dbReference type="ARBA" id="ARBA00023157"/>
    </source>
</evidence>
<comment type="similarity">
    <text evidence="2 9">Belongs to the Wnt family.</text>
</comment>
<keyword evidence="5" id="KW-0272">Extracellular matrix</keyword>
<evidence type="ECO:0000313" key="11">
    <source>
        <dbReference type="WBParaSite" id="Minc3s01582g24891"/>
    </source>
</evidence>
<dbReference type="Pfam" id="PF00110">
    <property type="entry name" value="wnt"/>
    <property type="match status" value="1"/>
</dbReference>
<dbReference type="GO" id="GO:0030182">
    <property type="term" value="P:neuron differentiation"/>
    <property type="evidence" value="ECO:0007669"/>
    <property type="project" value="TreeGrafter"/>
</dbReference>
<dbReference type="GO" id="GO:0005615">
    <property type="term" value="C:extracellular space"/>
    <property type="evidence" value="ECO:0007669"/>
    <property type="project" value="TreeGrafter"/>
</dbReference>
<comment type="function">
    <text evidence="9">Ligand for members of the frizzled family of seven transmembrane receptors.</text>
</comment>
<keyword evidence="4" id="KW-0964">Secreted</keyword>
<dbReference type="InterPro" id="IPR018161">
    <property type="entry name" value="Wnt_CS"/>
</dbReference>
<keyword evidence="7" id="KW-1015">Disulfide bond</keyword>
<evidence type="ECO:0000256" key="2">
    <source>
        <dbReference type="ARBA" id="ARBA00005683"/>
    </source>
</evidence>
<keyword evidence="10" id="KW-1185">Reference proteome</keyword>
<organism evidence="10 11">
    <name type="scientific">Meloidogyne incognita</name>
    <name type="common">Southern root-knot nematode worm</name>
    <name type="synonym">Oxyuris incognita</name>
    <dbReference type="NCBI Taxonomy" id="6306"/>
    <lineage>
        <taxon>Eukaryota</taxon>
        <taxon>Metazoa</taxon>
        <taxon>Ecdysozoa</taxon>
        <taxon>Nematoda</taxon>
        <taxon>Chromadorea</taxon>
        <taxon>Rhabditida</taxon>
        <taxon>Tylenchina</taxon>
        <taxon>Tylenchomorpha</taxon>
        <taxon>Tylenchoidea</taxon>
        <taxon>Meloidogynidae</taxon>
        <taxon>Meloidogyninae</taxon>
        <taxon>Meloidogyne</taxon>
        <taxon>Meloidogyne incognita group</taxon>
    </lineage>
</organism>
<dbReference type="SMART" id="SM00097">
    <property type="entry name" value="WNT1"/>
    <property type="match status" value="1"/>
</dbReference>
<dbReference type="Proteomes" id="UP000887563">
    <property type="component" value="Unplaced"/>
</dbReference>
<protein>
    <recommendedName>
        <fullName evidence="9">Protein Wnt</fullName>
    </recommendedName>
</protein>
<dbReference type="PANTHER" id="PTHR12027">
    <property type="entry name" value="WNT RELATED"/>
    <property type="match status" value="1"/>
</dbReference>
<evidence type="ECO:0000313" key="10">
    <source>
        <dbReference type="Proteomes" id="UP000887563"/>
    </source>
</evidence>
<sequence>MAGHSIRINTVHNNRVGRRLLAANVREQCKCHGVSGSCVTKTCWRTVPKLEELASLIKKKYEKAQQVILASDSFTLIVDKKESSVLDGRLSLIGTSSANTRREQRFLKNKVQQAKLASRSELVFLEESPDYCLLENENSSGASGRECFSLADCEQICCSKGWNTRKAIFIREFSINILYRKFVKNPVDANLFGVVMLNVKHVAERLYDTFADD</sequence>
<evidence type="ECO:0000256" key="4">
    <source>
        <dbReference type="ARBA" id="ARBA00022525"/>
    </source>
</evidence>
<keyword evidence="6 9" id="KW-0879">Wnt signaling pathway</keyword>
<evidence type="ECO:0000256" key="3">
    <source>
        <dbReference type="ARBA" id="ARBA00022473"/>
    </source>
</evidence>
<dbReference type="GO" id="GO:0005125">
    <property type="term" value="F:cytokine activity"/>
    <property type="evidence" value="ECO:0007669"/>
    <property type="project" value="TreeGrafter"/>
</dbReference>
<evidence type="ECO:0000256" key="9">
    <source>
        <dbReference type="RuleBase" id="RU003500"/>
    </source>
</evidence>
<reference evidence="11" key="1">
    <citation type="submission" date="2022-11" db="UniProtKB">
        <authorList>
            <consortium name="WormBaseParasite"/>
        </authorList>
    </citation>
    <scope>IDENTIFICATION</scope>
</reference>
<comment type="subcellular location">
    <subcellularLocation>
        <location evidence="1 9">Secreted</location>
        <location evidence="1 9">Extracellular space</location>
        <location evidence="1 9">Extracellular matrix</location>
    </subcellularLocation>
</comment>
<dbReference type="GO" id="GO:0045165">
    <property type="term" value="P:cell fate commitment"/>
    <property type="evidence" value="ECO:0007669"/>
    <property type="project" value="TreeGrafter"/>
</dbReference>
<name>A0A914MJ91_MELIC</name>
<evidence type="ECO:0000256" key="8">
    <source>
        <dbReference type="ARBA" id="ARBA00023288"/>
    </source>
</evidence>
<dbReference type="PANTHER" id="PTHR12027:SF114">
    <property type="entry name" value="PROTEIN MOM-2"/>
    <property type="match status" value="1"/>
</dbReference>
<keyword evidence="8" id="KW-0449">Lipoprotein</keyword>
<dbReference type="InterPro" id="IPR005817">
    <property type="entry name" value="Wnt"/>
</dbReference>
<proteinExistence type="inferred from homology"/>
<evidence type="ECO:0000256" key="1">
    <source>
        <dbReference type="ARBA" id="ARBA00004498"/>
    </source>
</evidence>
<evidence type="ECO:0000256" key="6">
    <source>
        <dbReference type="ARBA" id="ARBA00022687"/>
    </source>
</evidence>
<dbReference type="WBParaSite" id="Minc3s01582g24891">
    <property type="protein sequence ID" value="Minc3s01582g24891"/>
    <property type="gene ID" value="Minc3s01582g24891"/>
</dbReference>
<keyword evidence="3 9" id="KW-0217">Developmental protein</keyword>
<dbReference type="PROSITE" id="PS00246">
    <property type="entry name" value="WNT1"/>
    <property type="match status" value="1"/>
</dbReference>
<dbReference type="GO" id="GO:0005109">
    <property type="term" value="F:frizzled binding"/>
    <property type="evidence" value="ECO:0007669"/>
    <property type="project" value="TreeGrafter"/>
</dbReference>
<dbReference type="AlphaFoldDB" id="A0A914MJ91"/>
<evidence type="ECO:0000256" key="5">
    <source>
        <dbReference type="ARBA" id="ARBA00022530"/>
    </source>
</evidence>
<dbReference type="PRINTS" id="PR01349">
    <property type="entry name" value="WNTPROTEIN"/>
</dbReference>
<dbReference type="GO" id="GO:0060070">
    <property type="term" value="P:canonical Wnt signaling pathway"/>
    <property type="evidence" value="ECO:0007669"/>
    <property type="project" value="TreeGrafter"/>
</dbReference>
<accession>A0A914MJ91</accession>